<dbReference type="AlphaFoldDB" id="A0A8I6WX17"/>
<dbReference type="CDD" id="cd00519">
    <property type="entry name" value="Lipase_3"/>
    <property type="match status" value="1"/>
</dbReference>
<evidence type="ECO:0000256" key="1">
    <source>
        <dbReference type="SAM" id="MobiDB-lite"/>
    </source>
</evidence>
<reference evidence="5" key="1">
    <citation type="journal article" date="2012" name="Nature">
        <title>A physical, genetic and functional sequence assembly of the barley genome.</title>
        <authorList>
            <consortium name="The International Barley Genome Sequencing Consortium"/>
            <person name="Mayer K.F."/>
            <person name="Waugh R."/>
            <person name="Brown J.W."/>
            <person name="Schulman A."/>
            <person name="Langridge P."/>
            <person name="Platzer M."/>
            <person name="Fincher G.B."/>
            <person name="Muehlbauer G.J."/>
            <person name="Sato K."/>
            <person name="Close T.J."/>
            <person name="Wise R.P."/>
            <person name="Stein N."/>
        </authorList>
    </citation>
    <scope>NUCLEOTIDE SEQUENCE [LARGE SCALE GENOMIC DNA]</scope>
    <source>
        <strain evidence="5">cv. Morex</strain>
    </source>
</reference>
<protein>
    <recommendedName>
        <fullName evidence="6">Fungal lipase-like domain-containing protein</fullName>
    </recommendedName>
</protein>
<dbReference type="InterPro" id="IPR029058">
    <property type="entry name" value="AB_hydrolase_fold"/>
</dbReference>
<dbReference type="InterPro" id="IPR005592">
    <property type="entry name" value="Mono/diacylglycerol_lipase_N"/>
</dbReference>
<keyword evidence="5" id="KW-1185">Reference proteome</keyword>
<dbReference type="RefSeq" id="XP_044972091.1">
    <property type="nucleotide sequence ID" value="XM_045116156.1"/>
</dbReference>
<dbReference type="InterPro" id="IPR002921">
    <property type="entry name" value="Fungal_lipase-type"/>
</dbReference>
<dbReference type="EnsemblPlants" id="HORVU.MOREX.r3.3HG0234510.1">
    <property type="protein sequence ID" value="HORVU.MOREX.r3.3HG0234510.1"/>
    <property type="gene ID" value="HORVU.MOREX.r3.3HG0234510"/>
</dbReference>
<dbReference type="SMR" id="A0A8I6WX17"/>
<organism evidence="4 5">
    <name type="scientific">Hordeum vulgare subsp. vulgare</name>
    <name type="common">Domesticated barley</name>
    <dbReference type="NCBI Taxonomy" id="112509"/>
    <lineage>
        <taxon>Eukaryota</taxon>
        <taxon>Viridiplantae</taxon>
        <taxon>Streptophyta</taxon>
        <taxon>Embryophyta</taxon>
        <taxon>Tracheophyta</taxon>
        <taxon>Spermatophyta</taxon>
        <taxon>Magnoliopsida</taxon>
        <taxon>Liliopsida</taxon>
        <taxon>Poales</taxon>
        <taxon>Poaceae</taxon>
        <taxon>BOP clade</taxon>
        <taxon>Pooideae</taxon>
        <taxon>Triticodae</taxon>
        <taxon>Triticeae</taxon>
        <taxon>Hordeinae</taxon>
        <taxon>Hordeum</taxon>
    </lineage>
</organism>
<accession>A0A8I6WX17</accession>
<dbReference type="PANTHER" id="PTHR46023:SF7">
    <property type="entry name" value="FUNGAL LIPASE-LIKE DOMAIN-CONTAINING PROTEIN"/>
    <property type="match status" value="1"/>
</dbReference>
<feature type="region of interest" description="Disordered" evidence="1">
    <location>
        <begin position="38"/>
        <end position="69"/>
    </location>
</feature>
<evidence type="ECO:0000313" key="5">
    <source>
        <dbReference type="Proteomes" id="UP000011116"/>
    </source>
</evidence>
<reference evidence="4" key="2">
    <citation type="submission" date="2020-10" db="EMBL/GenBank/DDBJ databases">
        <authorList>
            <person name="Scholz U."/>
            <person name="Mascher M."/>
            <person name="Fiebig A."/>
        </authorList>
    </citation>
    <scope>NUCLEOTIDE SEQUENCE [LARGE SCALE GENOMIC DNA]</scope>
    <source>
        <strain evidence="4">cv. Morex</strain>
    </source>
</reference>
<reference evidence="4" key="3">
    <citation type="submission" date="2022-01" db="UniProtKB">
        <authorList>
            <consortium name="EnsemblPlants"/>
        </authorList>
    </citation>
    <scope>IDENTIFICATION</scope>
    <source>
        <strain evidence="4">subsp. vulgare</strain>
    </source>
</reference>
<evidence type="ECO:0000313" key="4">
    <source>
        <dbReference type="EnsemblPlants" id="HORVU.MOREX.r3.3HG0234510.1"/>
    </source>
</evidence>
<dbReference type="Proteomes" id="UP000011116">
    <property type="component" value="Chromosome 3H"/>
</dbReference>
<feature type="compositionally biased region" description="Basic and acidic residues" evidence="1">
    <location>
        <begin position="55"/>
        <end position="65"/>
    </location>
</feature>
<dbReference type="Gramene" id="HORVU.MOREX.r3.3HG0234510.1">
    <property type="protein sequence ID" value="HORVU.MOREX.r3.3HG0234510.1"/>
    <property type="gene ID" value="HORVU.MOREX.r3.3HG0234510"/>
</dbReference>
<feature type="domain" description="Mono-/di-acylglycerol lipase N-terminal" evidence="3">
    <location>
        <begin position="69"/>
        <end position="129"/>
    </location>
</feature>
<dbReference type="SUPFAM" id="SSF53474">
    <property type="entry name" value="alpha/beta-Hydrolases"/>
    <property type="match status" value="1"/>
</dbReference>
<evidence type="ECO:0000259" key="3">
    <source>
        <dbReference type="Pfam" id="PF03893"/>
    </source>
</evidence>
<dbReference type="Gene3D" id="3.40.50.1820">
    <property type="entry name" value="alpha/beta hydrolase"/>
    <property type="match status" value="1"/>
</dbReference>
<sequence length="542" mass="60268">MLPNSSRHRTPRMRAKGVASSAAGAAALVYAVLSGRLSPDGAEEAPSRGTRHGRRGVDGESEARWPESAPASWREAAAVAARTVRFAYGETLGKWPFGDIAFGISHYMRLQGNLQHEYTCGNCVPLEGPGVRQELIVLLRYLRLCRFFSKEHYEVFLEFGGYGQNDILIRKSKAKLMKPTFTVVRDESTRCFLLFIRGAISVKDRLTAATAAEVPFHHAVSQEGRGSCIVVGHAHCGMVAAARWVADQAIPCLSRAVERFPDYKIKIIGHSMGAAIAAILTYILRENKKLSSSSCIAFGPAACMSWDLAECSKDFVTTVVNKNDLVPSFGKVSAAELRTKVMTSSWAPDLQEHIQQKRLLSFINHSVDFMRSYIPFVSSPSSKVADVDMLQSWAAKVEMKRSEGLHEVVKKHSALPRWRYVATKNQTFDEAEKGTDGAHMEQLLEGLRSSSSGSLAPRHCQLYPPGRIMHMVALPILEEQGSQSEGVALYETPRDMYRKIRLATSMIRDHYMPRYIETMEMLIDKLAENDEPPSDTNDVRLE</sequence>
<dbReference type="GeneID" id="123439446"/>
<dbReference type="Pfam" id="PF01764">
    <property type="entry name" value="Lipase_3"/>
    <property type="match status" value="1"/>
</dbReference>
<proteinExistence type="predicted"/>
<dbReference type="PANTHER" id="PTHR46023">
    <property type="entry name" value="LIPASE CLASS 3 PROTEIN-LIKE"/>
    <property type="match status" value="1"/>
</dbReference>
<gene>
    <name evidence="4" type="primary">LOC123439446</name>
</gene>
<dbReference type="Gramene" id="HORVU.MOREX.r2.3HG0194620.1">
    <property type="protein sequence ID" value="HORVU.MOREX.r2.3HG0194620.1"/>
    <property type="gene ID" value="HORVU.MOREX.r2.3HG0194620"/>
</dbReference>
<dbReference type="KEGG" id="hvg:123439446"/>
<feature type="domain" description="Fungal lipase-type" evidence="2">
    <location>
        <begin position="194"/>
        <end position="329"/>
    </location>
</feature>
<dbReference type="Pfam" id="PF03893">
    <property type="entry name" value="Lipase3_N"/>
    <property type="match status" value="1"/>
</dbReference>
<evidence type="ECO:0008006" key="6">
    <source>
        <dbReference type="Google" id="ProtNLM"/>
    </source>
</evidence>
<dbReference type="OrthoDB" id="438440at2759"/>
<dbReference type="GO" id="GO:0016042">
    <property type="term" value="P:lipid catabolic process"/>
    <property type="evidence" value="ECO:0007669"/>
    <property type="project" value="InterPro"/>
</dbReference>
<evidence type="ECO:0000259" key="2">
    <source>
        <dbReference type="Pfam" id="PF01764"/>
    </source>
</evidence>
<name>A0A8I6WX17_HORVV</name>